<sequence>MGARAQMGKRIAEIGFNAGGGVVNWFPGHMAAATRAIRDRLRLADLVIEVRDARVSHHFSLLPRHPNNSGTSCCPNNPKRRLLPSTNIPLSSANEDLQSLLSCKRRIIALNKKDMANPNIMHRWVHHFESCKQDCLSVNAHSKSSVSQEKIKHATVGPLPGVTQDIAGYKEESTLRRRKSRQEIGHRAGGPVDNRQKASNKDIGHRAKKSGVAPRRSGLWRSTADWAIGRKRGRCDEEPDEAPTNDVPGNRMLIRVVIV</sequence>
<keyword evidence="2" id="KW-0342">GTP-binding</keyword>
<protein>
    <submittedName>
        <fullName evidence="4">50S ribosome-binding GTPase</fullName>
    </submittedName>
</protein>
<dbReference type="GO" id="GO:0032543">
    <property type="term" value="P:mitochondrial translation"/>
    <property type="evidence" value="ECO:0007669"/>
    <property type="project" value="TreeGrafter"/>
</dbReference>
<dbReference type="EMBL" id="CP097510">
    <property type="protein sequence ID" value="URE25878.1"/>
    <property type="molecule type" value="Genomic_DNA"/>
</dbReference>
<organism evidence="4 5">
    <name type="scientific">Musa troglodytarum</name>
    <name type="common">fe'i banana</name>
    <dbReference type="NCBI Taxonomy" id="320322"/>
    <lineage>
        <taxon>Eukaryota</taxon>
        <taxon>Viridiplantae</taxon>
        <taxon>Streptophyta</taxon>
        <taxon>Embryophyta</taxon>
        <taxon>Tracheophyta</taxon>
        <taxon>Spermatophyta</taxon>
        <taxon>Magnoliopsida</taxon>
        <taxon>Liliopsida</taxon>
        <taxon>Zingiberales</taxon>
        <taxon>Musaceae</taxon>
        <taxon>Musa</taxon>
    </lineage>
</organism>
<proteinExistence type="predicted"/>
<name>A0A9E7H9V1_9LILI</name>
<dbReference type="InterPro" id="IPR027417">
    <property type="entry name" value="P-loop_NTPase"/>
</dbReference>
<dbReference type="AlphaFoldDB" id="A0A9E7H9V1"/>
<feature type="region of interest" description="Disordered" evidence="3">
    <location>
        <begin position="178"/>
        <end position="217"/>
    </location>
</feature>
<evidence type="ECO:0000313" key="4">
    <source>
        <dbReference type="EMBL" id="URE25878.1"/>
    </source>
</evidence>
<evidence type="ECO:0000313" key="5">
    <source>
        <dbReference type="Proteomes" id="UP001055439"/>
    </source>
</evidence>
<keyword evidence="5" id="KW-1185">Reference proteome</keyword>
<accession>A0A9E7H9V1</accession>
<dbReference type="Proteomes" id="UP001055439">
    <property type="component" value="Chromosome 8"/>
</dbReference>
<evidence type="ECO:0000256" key="2">
    <source>
        <dbReference type="ARBA" id="ARBA00023134"/>
    </source>
</evidence>
<keyword evidence="1" id="KW-0547">Nucleotide-binding</keyword>
<dbReference type="PANTHER" id="PTHR45782">
    <property type="entry name" value="MITOCHONDRIAL RIBOSOME-ASSOCIATED GTPASE 1"/>
    <property type="match status" value="1"/>
</dbReference>
<dbReference type="GO" id="GO:0005739">
    <property type="term" value="C:mitochondrion"/>
    <property type="evidence" value="ECO:0007669"/>
    <property type="project" value="TreeGrafter"/>
</dbReference>
<dbReference type="OrthoDB" id="269151at2759"/>
<feature type="compositionally biased region" description="Basic and acidic residues" evidence="3">
    <location>
        <begin position="194"/>
        <end position="205"/>
    </location>
</feature>
<evidence type="ECO:0000256" key="1">
    <source>
        <dbReference type="ARBA" id="ARBA00022741"/>
    </source>
</evidence>
<evidence type="ECO:0000256" key="3">
    <source>
        <dbReference type="SAM" id="MobiDB-lite"/>
    </source>
</evidence>
<dbReference type="PANTHER" id="PTHR45782:SF4">
    <property type="entry name" value="MITOCHONDRIAL RIBOSOME-ASSOCIATED GTPASE 1"/>
    <property type="match status" value="1"/>
</dbReference>
<dbReference type="GO" id="GO:0005525">
    <property type="term" value="F:GTP binding"/>
    <property type="evidence" value="ECO:0007669"/>
    <property type="project" value="UniProtKB-KW"/>
</dbReference>
<dbReference type="SUPFAM" id="SSF52540">
    <property type="entry name" value="P-loop containing nucleoside triphosphate hydrolases"/>
    <property type="match status" value="1"/>
</dbReference>
<dbReference type="GO" id="GO:0003924">
    <property type="term" value="F:GTPase activity"/>
    <property type="evidence" value="ECO:0007669"/>
    <property type="project" value="TreeGrafter"/>
</dbReference>
<dbReference type="Gene3D" id="3.40.50.300">
    <property type="entry name" value="P-loop containing nucleotide triphosphate hydrolases"/>
    <property type="match status" value="1"/>
</dbReference>
<gene>
    <name evidence="4" type="ORF">MUK42_15161</name>
</gene>
<reference evidence="4" key="1">
    <citation type="submission" date="2022-05" db="EMBL/GenBank/DDBJ databases">
        <title>The Musa troglodytarum L. genome provides insights into the mechanism of non-climacteric behaviour and enrichment of carotenoids.</title>
        <authorList>
            <person name="Wang J."/>
        </authorList>
    </citation>
    <scope>NUCLEOTIDE SEQUENCE</scope>
    <source>
        <tissue evidence="4">Leaf</tissue>
    </source>
</reference>